<dbReference type="PIRSF" id="PIRSF016661">
    <property type="entry name" value="BioY"/>
    <property type="match status" value="1"/>
</dbReference>
<name>A0ABU4VHZ8_9ACTN</name>
<dbReference type="Gene3D" id="1.10.1760.20">
    <property type="match status" value="1"/>
</dbReference>
<gene>
    <name evidence="4" type="ORF">SK069_07385</name>
</gene>
<comment type="caution">
    <text evidence="4">The sequence shown here is derived from an EMBL/GenBank/DDBJ whole genome shotgun (WGS) entry which is preliminary data.</text>
</comment>
<evidence type="ECO:0000313" key="5">
    <source>
        <dbReference type="Proteomes" id="UP001277761"/>
    </source>
</evidence>
<evidence type="ECO:0000256" key="3">
    <source>
        <dbReference type="SAM" id="Phobius"/>
    </source>
</evidence>
<dbReference type="InterPro" id="IPR003784">
    <property type="entry name" value="BioY"/>
</dbReference>
<keyword evidence="3" id="KW-1133">Transmembrane helix</keyword>
<keyword evidence="2 3" id="KW-0472">Membrane</keyword>
<evidence type="ECO:0000313" key="4">
    <source>
        <dbReference type="EMBL" id="MDX8151408.1"/>
    </source>
</evidence>
<comment type="subcellular location">
    <subcellularLocation>
        <location evidence="2">Cell membrane</location>
        <topology evidence="2">Multi-pass membrane protein</topology>
    </subcellularLocation>
</comment>
<feature type="transmembrane region" description="Helical" evidence="3">
    <location>
        <begin position="30"/>
        <end position="52"/>
    </location>
</feature>
<proteinExistence type="inferred from homology"/>
<protein>
    <recommendedName>
        <fullName evidence="2">Biotin transporter</fullName>
    </recommendedName>
</protein>
<feature type="transmembrane region" description="Helical" evidence="3">
    <location>
        <begin position="137"/>
        <end position="163"/>
    </location>
</feature>
<dbReference type="Proteomes" id="UP001277761">
    <property type="component" value="Unassembled WGS sequence"/>
</dbReference>
<dbReference type="RefSeq" id="WP_319953558.1">
    <property type="nucleotide sequence ID" value="NZ_JAXAVX010000002.1"/>
</dbReference>
<sequence length="207" mass="20963">MATATAPAPRSVLADALATRRHAGAESRAWARNAVLILAGALFTALCAQISIPVPPSPVPVTGQTLAVVLVGATLGASRGGAALALYLLLGLAFPVYADGASGWSVVTGASGGYLVGFIVAAAVIGRLAERGADRKVLTAFACFVAGQLIVFAFGIVGLKLAVGQDWGWTIHNGFTVFIVGGLIKAAIAGAALPSAWRLVRRFDGAR</sequence>
<dbReference type="Pfam" id="PF02632">
    <property type="entry name" value="BioY"/>
    <property type="match status" value="1"/>
</dbReference>
<dbReference type="PANTHER" id="PTHR34295:SF1">
    <property type="entry name" value="BIOTIN TRANSPORTER BIOY"/>
    <property type="match status" value="1"/>
</dbReference>
<comment type="similarity">
    <text evidence="1 2">Belongs to the BioY family.</text>
</comment>
<accession>A0ABU4VHZ8</accession>
<feature type="transmembrane region" description="Helical" evidence="3">
    <location>
        <begin position="82"/>
        <end position="98"/>
    </location>
</feature>
<dbReference type="PANTHER" id="PTHR34295">
    <property type="entry name" value="BIOTIN TRANSPORTER BIOY"/>
    <property type="match status" value="1"/>
</dbReference>
<evidence type="ECO:0000256" key="1">
    <source>
        <dbReference type="ARBA" id="ARBA00010692"/>
    </source>
</evidence>
<keyword evidence="2" id="KW-1003">Cell membrane</keyword>
<keyword evidence="2" id="KW-0813">Transport</keyword>
<feature type="transmembrane region" description="Helical" evidence="3">
    <location>
        <begin position="104"/>
        <end position="125"/>
    </location>
</feature>
<organism evidence="4 5">
    <name type="scientific">Patulibacter brassicae</name>
    <dbReference type="NCBI Taxonomy" id="1705717"/>
    <lineage>
        <taxon>Bacteria</taxon>
        <taxon>Bacillati</taxon>
        <taxon>Actinomycetota</taxon>
        <taxon>Thermoleophilia</taxon>
        <taxon>Solirubrobacterales</taxon>
        <taxon>Patulibacteraceae</taxon>
        <taxon>Patulibacter</taxon>
    </lineage>
</organism>
<feature type="transmembrane region" description="Helical" evidence="3">
    <location>
        <begin position="175"/>
        <end position="197"/>
    </location>
</feature>
<evidence type="ECO:0000256" key="2">
    <source>
        <dbReference type="PIRNR" id="PIRNR016661"/>
    </source>
</evidence>
<keyword evidence="3" id="KW-0812">Transmembrane</keyword>
<reference evidence="4 5" key="1">
    <citation type="submission" date="2023-11" db="EMBL/GenBank/DDBJ databases">
        <authorList>
            <person name="Xu M."/>
            <person name="Jiang T."/>
        </authorList>
    </citation>
    <scope>NUCLEOTIDE SEQUENCE [LARGE SCALE GENOMIC DNA]</scope>
    <source>
        <strain evidence="4 5">SD</strain>
    </source>
</reference>
<dbReference type="EMBL" id="JAXAVX010000002">
    <property type="protein sequence ID" value="MDX8151408.1"/>
    <property type="molecule type" value="Genomic_DNA"/>
</dbReference>
<keyword evidence="5" id="KW-1185">Reference proteome</keyword>
<feature type="transmembrane region" description="Helical" evidence="3">
    <location>
        <begin position="58"/>
        <end position="75"/>
    </location>
</feature>